<accession>A0ABR3EJW2</accession>
<evidence type="ECO:0000256" key="1">
    <source>
        <dbReference type="SAM" id="MobiDB-lite"/>
    </source>
</evidence>
<evidence type="ECO:0000313" key="3">
    <source>
        <dbReference type="Proteomes" id="UP001465976"/>
    </source>
</evidence>
<comment type="caution">
    <text evidence="2">The sequence shown here is derived from an EMBL/GenBank/DDBJ whole genome shotgun (WGS) entry which is preliminary data.</text>
</comment>
<feature type="region of interest" description="Disordered" evidence="1">
    <location>
        <begin position="1"/>
        <end position="21"/>
    </location>
</feature>
<protein>
    <submittedName>
        <fullName evidence="2">Uncharacterized protein</fullName>
    </submittedName>
</protein>
<feature type="region of interest" description="Disordered" evidence="1">
    <location>
        <begin position="253"/>
        <end position="279"/>
    </location>
</feature>
<gene>
    <name evidence="2" type="ORF">V5O48_018894</name>
</gene>
<reference evidence="2 3" key="1">
    <citation type="submission" date="2024-02" db="EMBL/GenBank/DDBJ databases">
        <title>A draft genome for the cacao thread blight pathogen Marasmius crinis-equi.</title>
        <authorList>
            <person name="Cohen S.P."/>
            <person name="Baruah I.K."/>
            <person name="Amoako-Attah I."/>
            <person name="Bukari Y."/>
            <person name="Meinhardt L.W."/>
            <person name="Bailey B.A."/>
        </authorList>
    </citation>
    <scope>NUCLEOTIDE SEQUENCE [LARGE SCALE GENOMIC DNA]</scope>
    <source>
        <strain evidence="2 3">GH-76</strain>
    </source>
</reference>
<name>A0ABR3EJW2_9AGAR</name>
<dbReference type="EMBL" id="JBAHYK010003822">
    <property type="protein sequence ID" value="KAL0563182.1"/>
    <property type="molecule type" value="Genomic_DNA"/>
</dbReference>
<sequence length="279" mass="30358">ISAEPACLSAAPQTPPTEGLTAFSTMRTRSGRVVHAPLPFDLAGELRRQEERRIAMEAAGLDPFAMQMRNEEDVPDKNVSKELSSVCPTENYSMDSTTSSPPLPNPSGPVNAYLGSLTSVATAPAKPKHPKAAKRAARRGPSREIRKRKREEDTIATGSPFKKVALKKGIAAAEDAKRVTFEADKIRVATTGWHGVAKGRISRRMYDLDEARAEGLEVIEWDGKEVIPVVAAEDERCLLVLGGGPLDDASFQAQTRSAERAMDHTREQISFTPKEKSNP</sequence>
<proteinExistence type="predicted"/>
<feature type="compositionally biased region" description="Basic residues" evidence="1">
    <location>
        <begin position="126"/>
        <end position="149"/>
    </location>
</feature>
<keyword evidence="3" id="KW-1185">Reference proteome</keyword>
<feature type="non-terminal residue" evidence="2">
    <location>
        <position position="1"/>
    </location>
</feature>
<dbReference type="Proteomes" id="UP001465976">
    <property type="component" value="Unassembled WGS sequence"/>
</dbReference>
<evidence type="ECO:0000313" key="2">
    <source>
        <dbReference type="EMBL" id="KAL0563182.1"/>
    </source>
</evidence>
<feature type="region of interest" description="Disordered" evidence="1">
    <location>
        <begin position="122"/>
        <end position="154"/>
    </location>
</feature>
<organism evidence="2 3">
    <name type="scientific">Marasmius crinis-equi</name>
    <dbReference type="NCBI Taxonomy" id="585013"/>
    <lineage>
        <taxon>Eukaryota</taxon>
        <taxon>Fungi</taxon>
        <taxon>Dikarya</taxon>
        <taxon>Basidiomycota</taxon>
        <taxon>Agaricomycotina</taxon>
        <taxon>Agaricomycetes</taxon>
        <taxon>Agaricomycetidae</taxon>
        <taxon>Agaricales</taxon>
        <taxon>Marasmiineae</taxon>
        <taxon>Marasmiaceae</taxon>
        <taxon>Marasmius</taxon>
    </lineage>
</organism>
<feature type="compositionally biased region" description="Basic and acidic residues" evidence="1">
    <location>
        <begin position="257"/>
        <end position="279"/>
    </location>
</feature>